<protein>
    <submittedName>
        <fullName evidence="1">Uncharacterized protein</fullName>
    </submittedName>
</protein>
<dbReference type="AlphaFoldDB" id="A0A2P2QX97"/>
<organism evidence="1">
    <name type="scientific">Rhizophora mucronata</name>
    <name type="common">Asiatic mangrove</name>
    <dbReference type="NCBI Taxonomy" id="61149"/>
    <lineage>
        <taxon>Eukaryota</taxon>
        <taxon>Viridiplantae</taxon>
        <taxon>Streptophyta</taxon>
        <taxon>Embryophyta</taxon>
        <taxon>Tracheophyta</taxon>
        <taxon>Spermatophyta</taxon>
        <taxon>Magnoliopsida</taxon>
        <taxon>eudicotyledons</taxon>
        <taxon>Gunneridae</taxon>
        <taxon>Pentapetalae</taxon>
        <taxon>rosids</taxon>
        <taxon>fabids</taxon>
        <taxon>Malpighiales</taxon>
        <taxon>Rhizophoraceae</taxon>
        <taxon>Rhizophora</taxon>
    </lineage>
</organism>
<sequence>MQKSIQCLNQSRIAIVQRYYSSLKPVNRKTTACMQKNLP</sequence>
<name>A0A2P2QX97_RHIMU</name>
<accession>A0A2P2QX97</accession>
<evidence type="ECO:0000313" key="1">
    <source>
        <dbReference type="EMBL" id="MBX71514.1"/>
    </source>
</evidence>
<proteinExistence type="predicted"/>
<reference evidence="1" key="1">
    <citation type="submission" date="2018-02" db="EMBL/GenBank/DDBJ databases">
        <title>Rhizophora mucronata_Transcriptome.</title>
        <authorList>
            <person name="Meera S.P."/>
            <person name="Sreeshan A."/>
            <person name="Augustine A."/>
        </authorList>
    </citation>
    <scope>NUCLEOTIDE SEQUENCE</scope>
    <source>
        <tissue evidence="1">Leaf</tissue>
    </source>
</reference>
<dbReference type="EMBL" id="GGEC01091030">
    <property type="protein sequence ID" value="MBX71514.1"/>
    <property type="molecule type" value="Transcribed_RNA"/>
</dbReference>